<evidence type="ECO:0000313" key="6">
    <source>
        <dbReference type="Proteomes" id="UP001594351"/>
    </source>
</evidence>
<dbReference type="EMBL" id="JBHPBY010000042">
    <property type="protein sequence ID" value="MFC1849507.1"/>
    <property type="molecule type" value="Genomic_DNA"/>
</dbReference>
<dbReference type="InterPro" id="IPR016160">
    <property type="entry name" value="Ald_DH_CS_CYS"/>
</dbReference>
<dbReference type="PROSITE" id="PS00070">
    <property type="entry name" value="ALDEHYDE_DEHYDR_CYS"/>
    <property type="match status" value="1"/>
</dbReference>
<dbReference type="SUPFAM" id="SSF53720">
    <property type="entry name" value="ALDH-like"/>
    <property type="match status" value="1"/>
</dbReference>
<dbReference type="PANTHER" id="PTHR43866:SF4">
    <property type="entry name" value="MALONATE-SEMIALDEHYDE DEHYDROGENASE"/>
    <property type="match status" value="1"/>
</dbReference>
<dbReference type="InterPro" id="IPR010061">
    <property type="entry name" value="MeMal-semiAld_DH"/>
</dbReference>
<dbReference type="EC" id="1.2.1.27" evidence="1"/>
<proteinExistence type="predicted"/>
<accession>A0ABV6YTH4</accession>
<protein>
    <recommendedName>
        <fullName evidence="1">methylmalonate-semialdehyde dehydrogenase (CoA acylating)</fullName>
        <ecNumber evidence="1">1.2.1.27</ecNumber>
    </recommendedName>
</protein>
<evidence type="ECO:0000259" key="4">
    <source>
        <dbReference type="Pfam" id="PF00171"/>
    </source>
</evidence>
<dbReference type="InterPro" id="IPR016163">
    <property type="entry name" value="Ald_DH_C"/>
</dbReference>
<dbReference type="InterPro" id="IPR016161">
    <property type="entry name" value="Ald_DH/histidinol_DH"/>
</dbReference>
<dbReference type="InterPro" id="IPR016162">
    <property type="entry name" value="Ald_DH_N"/>
</dbReference>
<dbReference type="InterPro" id="IPR015590">
    <property type="entry name" value="Aldehyde_DH_dom"/>
</dbReference>
<dbReference type="NCBIfam" id="TIGR01722">
    <property type="entry name" value="MMSDH"/>
    <property type="match status" value="1"/>
</dbReference>
<dbReference type="GO" id="GO:0016491">
    <property type="term" value="F:oxidoreductase activity"/>
    <property type="evidence" value="ECO:0007669"/>
    <property type="project" value="UniProtKB-KW"/>
</dbReference>
<organism evidence="5 6">
    <name type="scientific">candidate division CSSED10-310 bacterium</name>
    <dbReference type="NCBI Taxonomy" id="2855610"/>
    <lineage>
        <taxon>Bacteria</taxon>
        <taxon>Bacteria division CSSED10-310</taxon>
    </lineage>
</organism>
<gene>
    <name evidence="5" type="ORF">ACFL27_04780</name>
</gene>
<evidence type="ECO:0000313" key="5">
    <source>
        <dbReference type="EMBL" id="MFC1849507.1"/>
    </source>
</evidence>
<keyword evidence="3" id="KW-0520">NAD</keyword>
<keyword evidence="6" id="KW-1185">Reference proteome</keyword>
<evidence type="ECO:0000256" key="1">
    <source>
        <dbReference type="ARBA" id="ARBA00013048"/>
    </source>
</evidence>
<dbReference type="Pfam" id="PF00171">
    <property type="entry name" value="Aldedh"/>
    <property type="match status" value="1"/>
</dbReference>
<reference evidence="5 6" key="1">
    <citation type="submission" date="2024-09" db="EMBL/GenBank/DDBJ databases">
        <title>Laminarin stimulates single cell rates of sulfate reduction while oxygen inhibits transcriptomic activity in coastal marine sediment.</title>
        <authorList>
            <person name="Lindsay M."/>
            <person name="Orcutt B."/>
            <person name="Emerson D."/>
            <person name="Stepanauskas R."/>
            <person name="D'Angelo T."/>
        </authorList>
    </citation>
    <scope>NUCLEOTIDE SEQUENCE [LARGE SCALE GENOMIC DNA]</scope>
    <source>
        <strain evidence="5">SAG AM-311-K15</strain>
    </source>
</reference>
<dbReference type="Proteomes" id="UP001594351">
    <property type="component" value="Unassembled WGS sequence"/>
</dbReference>
<evidence type="ECO:0000256" key="2">
    <source>
        <dbReference type="ARBA" id="ARBA00023002"/>
    </source>
</evidence>
<feature type="domain" description="Aldehyde dehydrogenase" evidence="4">
    <location>
        <begin position="14"/>
        <end position="479"/>
    </location>
</feature>
<comment type="caution">
    <text evidence="5">The sequence shown here is derived from an EMBL/GenBank/DDBJ whole genome shotgun (WGS) entry which is preliminary data.</text>
</comment>
<keyword evidence="2 5" id="KW-0560">Oxidoreductase</keyword>
<sequence length="485" mass="53152">MGLKIVRNYINEEWVDSSSSSLLDVMDPASGEVLARVPLSTRSEVDDAVQAAQEAFWEWRTTPPLTRARYFFRLKEVLEENFEELSRITTREAGKTLDESRGELRRAIEMVEVACGIPTMMMGQNLEDIASGIDCVATRQPLGVFAAITPYNFPTMVPFWFWPFAVACGNTYIVKPSEQDPLTQQFIFELLDEEIGFPPGVINLVNGGQESVEALLEHPQVKGISFVGSSKVARIVYQKCGETGKRVQSLGGAKNFLVVMPDANLDATVGAIILSAFGCAGQRCLAGSTIITVGDIYEPFKHRLLEAARKMTVGHGLDEKVQMGPVISAVHKQRVLNYIEQGVAEGAKLLLDGRGIIVEGGEKGFFIGPTIFDQVNPDMVIAQEEIFGPVLGLTPVDSLDEAISIIQKNNYGNATCIFTSSGKSAREFTYRAECSMMGINIGIAAPMAFFPFGGTKDSFFGDIKGHGSEIVDFFTDRKVIISRWL</sequence>
<dbReference type="PANTHER" id="PTHR43866">
    <property type="entry name" value="MALONATE-SEMIALDEHYDE DEHYDROGENASE"/>
    <property type="match status" value="1"/>
</dbReference>
<dbReference type="Gene3D" id="3.40.309.10">
    <property type="entry name" value="Aldehyde Dehydrogenase, Chain A, domain 2"/>
    <property type="match status" value="1"/>
</dbReference>
<evidence type="ECO:0000256" key="3">
    <source>
        <dbReference type="ARBA" id="ARBA00023027"/>
    </source>
</evidence>
<dbReference type="Gene3D" id="3.40.605.10">
    <property type="entry name" value="Aldehyde Dehydrogenase, Chain A, domain 1"/>
    <property type="match status" value="1"/>
</dbReference>
<dbReference type="CDD" id="cd07085">
    <property type="entry name" value="ALDH_F6_MMSDH"/>
    <property type="match status" value="1"/>
</dbReference>
<name>A0ABV6YTH4_UNCC1</name>